<dbReference type="RefSeq" id="WP_116181421.1">
    <property type="nucleotide sequence ID" value="NZ_CP144375.1"/>
</dbReference>
<dbReference type="OrthoDB" id="3628675at2"/>
<dbReference type="AlphaFoldDB" id="A0A3E0GUR8"/>
<evidence type="ECO:0000313" key="3">
    <source>
        <dbReference type="Proteomes" id="UP000256269"/>
    </source>
</evidence>
<evidence type="ECO:0000256" key="1">
    <source>
        <dbReference type="SAM" id="Phobius"/>
    </source>
</evidence>
<keyword evidence="1" id="KW-0812">Transmembrane</keyword>
<organism evidence="2 3">
    <name type="scientific">Kutzneria buriramensis</name>
    <dbReference type="NCBI Taxonomy" id="1045776"/>
    <lineage>
        <taxon>Bacteria</taxon>
        <taxon>Bacillati</taxon>
        <taxon>Actinomycetota</taxon>
        <taxon>Actinomycetes</taxon>
        <taxon>Pseudonocardiales</taxon>
        <taxon>Pseudonocardiaceae</taxon>
        <taxon>Kutzneria</taxon>
    </lineage>
</organism>
<gene>
    <name evidence="2" type="ORF">BCF44_12683</name>
</gene>
<comment type="caution">
    <text evidence="2">The sequence shown here is derived from an EMBL/GenBank/DDBJ whole genome shotgun (WGS) entry which is preliminary data.</text>
</comment>
<proteinExistence type="predicted"/>
<keyword evidence="1" id="KW-1133">Transmembrane helix</keyword>
<accession>A0A3E0GUR8</accession>
<keyword evidence="1" id="KW-0472">Membrane</keyword>
<sequence length="264" mass="29211">MLDNGIFTDGPQPMLWRPELDHARLRRQGVVESVVTEPLPFACIGTAVGVLAGGWIGLMIDLLCIGLAVLWSISSYRCWGLDCSRPGWTRHRRDRGGGDWFYRRSDFERLPAASRDQVDTVFQALTAFDETAVLSWLDNAVRVEVHQVAWTLLDCLHDTIPARTVLARASADLAGDAVVALVRYELVRRDAAIAVGVQALRETSALVRELAERVTAPGRRAALRADLRCLRLPEVPSTATELREDVRNRVRAVHDVLDLAGTAP</sequence>
<feature type="transmembrane region" description="Helical" evidence="1">
    <location>
        <begin position="39"/>
        <end position="71"/>
    </location>
</feature>
<evidence type="ECO:0000313" key="2">
    <source>
        <dbReference type="EMBL" id="REH28641.1"/>
    </source>
</evidence>
<keyword evidence="3" id="KW-1185">Reference proteome</keyword>
<name>A0A3E0GUR8_9PSEU</name>
<dbReference type="Proteomes" id="UP000256269">
    <property type="component" value="Unassembled WGS sequence"/>
</dbReference>
<protein>
    <submittedName>
        <fullName evidence="2">Uncharacterized protein</fullName>
    </submittedName>
</protein>
<dbReference type="EMBL" id="QUNO01000026">
    <property type="protein sequence ID" value="REH28641.1"/>
    <property type="molecule type" value="Genomic_DNA"/>
</dbReference>
<reference evidence="2 3" key="1">
    <citation type="submission" date="2018-08" db="EMBL/GenBank/DDBJ databases">
        <title>Genomic Encyclopedia of Archaeal and Bacterial Type Strains, Phase II (KMG-II): from individual species to whole genera.</title>
        <authorList>
            <person name="Goeker M."/>
        </authorList>
    </citation>
    <scope>NUCLEOTIDE SEQUENCE [LARGE SCALE GENOMIC DNA]</scope>
    <source>
        <strain evidence="2 3">DSM 45791</strain>
    </source>
</reference>